<dbReference type="RefSeq" id="WP_207108959.1">
    <property type="nucleotide sequence ID" value="NZ_JAFLVR010000030.1"/>
</dbReference>
<dbReference type="CDD" id="cd06588">
    <property type="entry name" value="PhnB_like"/>
    <property type="match status" value="1"/>
</dbReference>
<organism evidence="2 3">
    <name type="scientific">Candidatus Enterococcus murrayae</name>
    <dbReference type="NCBI Taxonomy" id="2815321"/>
    <lineage>
        <taxon>Bacteria</taxon>
        <taxon>Bacillati</taxon>
        <taxon>Bacillota</taxon>
        <taxon>Bacilli</taxon>
        <taxon>Lactobacillales</taxon>
        <taxon>Enterococcaceae</taxon>
        <taxon>Enterococcus</taxon>
    </lineage>
</organism>
<comment type="caution">
    <text evidence="2">The sequence shown here is derived from an EMBL/GenBank/DDBJ whole genome shotgun (WGS) entry which is preliminary data.</text>
</comment>
<reference evidence="2 3" key="1">
    <citation type="submission" date="2021-03" db="EMBL/GenBank/DDBJ databases">
        <title>Enterococcal diversity collection.</title>
        <authorList>
            <person name="Gilmore M.S."/>
            <person name="Schwartzman J."/>
            <person name="Van Tyne D."/>
            <person name="Martin M."/>
            <person name="Earl A.M."/>
            <person name="Manson A.L."/>
            <person name="Straub T."/>
            <person name="Salamzade R."/>
            <person name="Saavedra J."/>
            <person name="Lebreton F."/>
            <person name="Prichula J."/>
            <person name="Schaufler K."/>
            <person name="Gaca A."/>
            <person name="Sgardioli B."/>
            <person name="Wagenaar J."/>
            <person name="Strong T."/>
        </authorList>
    </citation>
    <scope>NUCLEOTIDE SEQUENCE [LARGE SCALE GENOMIC DNA]</scope>
    <source>
        <strain evidence="2 3">MJM16</strain>
    </source>
</reference>
<dbReference type="InterPro" id="IPR028973">
    <property type="entry name" value="PhnB-like"/>
</dbReference>
<proteinExistence type="predicted"/>
<name>A0ABS3HIA2_9ENTE</name>
<dbReference type="PANTHER" id="PTHR33990">
    <property type="entry name" value="PROTEIN YJDN-RELATED"/>
    <property type="match status" value="1"/>
</dbReference>
<dbReference type="Gene3D" id="3.10.180.10">
    <property type="entry name" value="2,3-Dihydroxybiphenyl 1,2-Dioxygenase, domain 1"/>
    <property type="match status" value="1"/>
</dbReference>
<keyword evidence="3" id="KW-1185">Reference proteome</keyword>
<gene>
    <name evidence="2" type="ORF">JZO85_12970</name>
</gene>
<evidence type="ECO:0000313" key="2">
    <source>
        <dbReference type="EMBL" id="MBO0453190.1"/>
    </source>
</evidence>
<dbReference type="PANTHER" id="PTHR33990:SF1">
    <property type="entry name" value="PROTEIN YJDN"/>
    <property type="match status" value="1"/>
</dbReference>
<dbReference type="InterPro" id="IPR029068">
    <property type="entry name" value="Glyas_Bleomycin-R_OHBP_Dase"/>
</dbReference>
<dbReference type="EMBL" id="JAFLVR010000030">
    <property type="protein sequence ID" value="MBO0453190.1"/>
    <property type="molecule type" value="Genomic_DNA"/>
</dbReference>
<accession>A0ABS3HIA2</accession>
<evidence type="ECO:0000313" key="3">
    <source>
        <dbReference type="Proteomes" id="UP000664495"/>
    </source>
</evidence>
<dbReference type="SUPFAM" id="SSF54593">
    <property type="entry name" value="Glyoxalase/Bleomycin resistance protein/Dihydroxybiphenyl dioxygenase"/>
    <property type="match status" value="1"/>
</dbReference>
<protein>
    <submittedName>
        <fullName evidence="2">VOC family protein</fullName>
    </submittedName>
</protein>
<evidence type="ECO:0000259" key="1">
    <source>
        <dbReference type="Pfam" id="PF06983"/>
    </source>
</evidence>
<sequence length="131" mass="15212">MVTPYLVFNRQCEEAMTYYEKVFSGEKKEILRYNDYVPEGVVEDVRNYVLHGKMTLFETEFTFADEFSKPVTSGNQIHLTVHPSDAAEGMRIYNELSEEGEVFLPPTETFYSPLHTTIQDKFGIVWNIIVI</sequence>
<dbReference type="Pfam" id="PF06983">
    <property type="entry name" value="3-dmu-9_3-mt"/>
    <property type="match status" value="1"/>
</dbReference>
<feature type="domain" description="PhnB-like" evidence="1">
    <location>
        <begin position="2"/>
        <end position="129"/>
    </location>
</feature>
<dbReference type="Proteomes" id="UP000664495">
    <property type="component" value="Unassembled WGS sequence"/>
</dbReference>